<comment type="similarity">
    <text evidence="2">Belongs to the acetate uptake transporter (AceTr) (TC 2.A.96) family.</text>
</comment>
<keyword evidence="8" id="KW-1185">Reference proteome</keyword>
<proteinExistence type="inferred from homology"/>
<feature type="transmembrane region" description="Helical" evidence="6">
    <location>
        <begin position="50"/>
        <end position="71"/>
    </location>
</feature>
<gene>
    <name evidence="7" type="ORF">CROQUDRAFT_655768</name>
</gene>
<dbReference type="EMBL" id="MU167244">
    <property type="protein sequence ID" value="KAG0147765.1"/>
    <property type="molecule type" value="Genomic_DNA"/>
</dbReference>
<dbReference type="OrthoDB" id="3648309at2759"/>
<feature type="transmembrane region" description="Helical" evidence="6">
    <location>
        <begin position="83"/>
        <end position="104"/>
    </location>
</feature>
<keyword evidence="3 6" id="KW-0812">Transmembrane</keyword>
<dbReference type="GO" id="GO:0005886">
    <property type="term" value="C:plasma membrane"/>
    <property type="evidence" value="ECO:0007669"/>
    <property type="project" value="TreeGrafter"/>
</dbReference>
<dbReference type="Proteomes" id="UP000886653">
    <property type="component" value="Unassembled WGS sequence"/>
</dbReference>
<dbReference type="InterPro" id="IPR047622">
    <property type="entry name" value="GPR1_FUN34_YAAH"/>
</dbReference>
<dbReference type="NCBIfam" id="NF038013">
    <property type="entry name" value="AceTr_1"/>
    <property type="match status" value="1"/>
</dbReference>
<evidence type="ECO:0000256" key="1">
    <source>
        <dbReference type="ARBA" id="ARBA00004141"/>
    </source>
</evidence>
<evidence type="ECO:0000256" key="2">
    <source>
        <dbReference type="ARBA" id="ARBA00005587"/>
    </source>
</evidence>
<dbReference type="AlphaFoldDB" id="A0A9P6NIT5"/>
<organism evidence="7 8">
    <name type="scientific">Cronartium quercuum f. sp. fusiforme G11</name>
    <dbReference type="NCBI Taxonomy" id="708437"/>
    <lineage>
        <taxon>Eukaryota</taxon>
        <taxon>Fungi</taxon>
        <taxon>Dikarya</taxon>
        <taxon>Basidiomycota</taxon>
        <taxon>Pucciniomycotina</taxon>
        <taxon>Pucciniomycetes</taxon>
        <taxon>Pucciniales</taxon>
        <taxon>Coleosporiaceae</taxon>
        <taxon>Cronartium</taxon>
    </lineage>
</organism>
<evidence type="ECO:0000256" key="4">
    <source>
        <dbReference type="ARBA" id="ARBA00022989"/>
    </source>
</evidence>
<dbReference type="InterPro" id="IPR051633">
    <property type="entry name" value="AceTr"/>
</dbReference>
<name>A0A9P6NIT5_9BASI</name>
<evidence type="ECO:0000256" key="6">
    <source>
        <dbReference type="SAM" id="Phobius"/>
    </source>
</evidence>
<evidence type="ECO:0000256" key="3">
    <source>
        <dbReference type="ARBA" id="ARBA00022692"/>
    </source>
</evidence>
<keyword evidence="4 6" id="KW-1133">Transmembrane helix</keyword>
<comment type="subcellular location">
    <subcellularLocation>
        <location evidence="1">Membrane</location>
        <topology evidence="1">Multi-pass membrane protein</topology>
    </subcellularLocation>
</comment>
<dbReference type="PANTHER" id="PTHR31123">
    <property type="entry name" value="ACCUMULATION OF DYADS PROTEIN 2-RELATED"/>
    <property type="match status" value="1"/>
</dbReference>
<dbReference type="GO" id="GO:0015123">
    <property type="term" value="F:acetate transmembrane transporter activity"/>
    <property type="evidence" value="ECO:0007669"/>
    <property type="project" value="TreeGrafter"/>
</dbReference>
<keyword evidence="5 6" id="KW-0472">Membrane</keyword>
<dbReference type="PANTHER" id="PTHR31123:SF1">
    <property type="entry name" value="ACCUMULATION OF DYADS PROTEIN 2-RELATED"/>
    <property type="match status" value="1"/>
</dbReference>
<accession>A0A9P6NIT5</accession>
<sequence>MSVSSSTPLNRSDDAFIRKTSMMASSPNLKLDSTEALPQSPQPTYHHRKFANPAPLGLSGFAATTFLLSLFNLQSRGITTPNLIVGLAMAYGGLVQILAGMWEFASGNTFGATAFSSYGGFWISFGLILWPSSGITASYAGHAAAQLEQALGLYLMTWFIFTFIILVASLRSSVAMVALFFFLDITFLLLGVGKFYPTSTIITKAGGIFGIITASIAWYIAAAELITSDTSYFVLPVIDLSPSRRRKD</sequence>
<feature type="transmembrane region" description="Helical" evidence="6">
    <location>
        <begin position="151"/>
        <end position="168"/>
    </location>
</feature>
<feature type="transmembrane region" description="Helical" evidence="6">
    <location>
        <begin position="174"/>
        <end position="193"/>
    </location>
</feature>
<evidence type="ECO:0000256" key="5">
    <source>
        <dbReference type="ARBA" id="ARBA00023136"/>
    </source>
</evidence>
<evidence type="ECO:0000313" key="8">
    <source>
        <dbReference type="Proteomes" id="UP000886653"/>
    </source>
</evidence>
<comment type="caution">
    <text evidence="7">The sequence shown here is derived from an EMBL/GenBank/DDBJ whole genome shotgun (WGS) entry which is preliminary data.</text>
</comment>
<feature type="transmembrane region" description="Helical" evidence="6">
    <location>
        <begin position="205"/>
        <end position="226"/>
    </location>
</feature>
<protein>
    <submittedName>
        <fullName evidence="7">Uncharacterized protein</fullName>
    </submittedName>
</protein>
<reference evidence="7" key="1">
    <citation type="submission" date="2013-11" db="EMBL/GenBank/DDBJ databases">
        <title>Genome sequence of the fusiform rust pathogen reveals effectors for host alternation and coevolution with pine.</title>
        <authorList>
            <consortium name="DOE Joint Genome Institute"/>
            <person name="Smith K."/>
            <person name="Pendleton A."/>
            <person name="Kubisiak T."/>
            <person name="Anderson C."/>
            <person name="Salamov A."/>
            <person name="Aerts A."/>
            <person name="Riley R."/>
            <person name="Clum A."/>
            <person name="Lindquist E."/>
            <person name="Ence D."/>
            <person name="Campbell M."/>
            <person name="Kronenberg Z."/>
            <person name="Feau N."/>
            <person name="Dhillon B."/>
            <person name="Hamelin R."/>
            <person name="Burleigh J."/>
            <person name="Smith J."/>
            <person name="Yandell M."/>
            <person name="Nelson C."/>
            <person name="Grigoriev I."/>
            <person name="Davis J."/>
        </authorList>
    </citation>
    <scope>NUCLEOTIDE SEQUENCE</scope>
    <source>
        <strain evidence="7">G11</strain>
    </source>
</reference>
<dbReference type="Pfam" id="PF01184">
    <property type="entry name" value="Gpr1_Fun34_YaaH"/>
    <property type="match status" value="1"/>
</dbReference>
<dbReference type="PROSITE" id="PS01114">
    <property type="entry name" value="GPR1_FUN34_YAAH"/>
    <property type="match status" value="1"/>
</dbReference>
<evidence type="ECO:0000313" key="7">
    <source>
        <dbReference type="EMBL" id="KAG0147765.1"/>
    </source>
</evidence>
<dbReference type="InterPro" id="IPR000791">
    <property type="entry name" value="Gpr1/Fun34/SatP-like"/>
</dbReference>